<protein>
    <submittedName>
        <fullName evidence="3">Uncharacterized protein</fullName>
    </submittedName>
</protein>
<accession>A0A842H8Y0</accession>
<sequence>MSHDEHEMPERSSVDPAKARAHGKQLRARNAFHPLKLFTDNAWAARLWFLIALMLLGWVVIQPFFIINAYRTRERVVIMDGAGTYSIAPTLDFEEATHLHEELALWATYALFSQNPNGFDMPELLDKLFLNDPLKKARQLHARAEKELREKAIHQKVEVFEIKVLQTRGDQVFTQVKGQLIRTGSFEGKTFVEDPQFTLTLVMYRNPNMLENKRYPLAVMSFEEKILL</sequence>
<keyword evidence="2" id="KW-1133">Transmembrane helix</keyword>
<organism evidence="3 4">
    <name type="scientific">Ruficoccus amylovorans</name>
    <dbReference type="NCBI Taxonomy" id="1804625"/>
    <lineage>
        <taxon>Bacteria</taxon>
        <taxon>Pseudomonadati</taxon>
        <taxon>Verrucomicrobiota</taxon>
        <taxon>Opitutia</taxon>
        <taxon>Puniceicoccales</taxon>
        <taxon>Cerasicoccaceae</taxon>
        <taxon>Ruficoccus</taxon>
    </lineage>
</organism>
<dbReference type="Proteomes" id="UP000546464">
    <property type="component" value="Unassembled WGS sequence"/>
</dbReference>
<keyword evidence="2" id="KW-0812">Transmembrane</keyword>
<evidence type="ECO:0000256" key="1">
    <source>
        <dbReference type="SAM" id="MobiDB-lite"/>
    </source>
</evidence>
<keyword evidence="2" id="KW-0472">Membrane</keyword>
<dbReference type="EMBL" id="JACHVB010000012">
    <property type="protein sequence ID" value="MBC2592852.1"/>
    <property type="molecule type" value="Genomic_DNA"/>
</dbReference>
<dbReference type="RefSeq" id="WP_185673866.1">
    <property type="nucleotide sequence ID" value="NZ_JACHVB010000012.1"/>
</dbReference>
<feature type="compositionally biased region" description="Basic and acidic residues" evidence="1">
    <location>
        <begin position="1"/>
        <end position="13"/>
    </location>
</feature>
<feature type="transmembrane region" description="Helical" evidence="2">
    <location>
        <begin position="47"/>
        <end position="70"/>
    </location>
</feature>
<proteinExistence type="predicted"/>
<evidence type="ECO:0000313" key="3">
    <source>
        <dbReference type="EMBL" id="MBC2592852.1"/>
    </source>
</evidence>
<comment type="caution">
    <text evidence="3">The sequence shown here is derived from an EMBL/GenBank/DDBJ whole genome shotgun (WGS) entry which is preliminary data.</text>
</comment>
<gene>
    <name evidence="3" type="ORF">H5P28_01130</name>
</gene>
<dbReference type="AlphaFoldDB" id="A0A842H8Y0"/>
<keyword evidence="4" id="KW-1185">Reference proteome</keyword>
<feature type="region of interest" description="Disordered" evidence="1">
    <location>
        <begin position="1"/>
        <end position="20"/>
    </location>
</feature>
<name>A0A842H8Y0_9BACT</name>
<reference evidence="3 4" key="1">
    <citation type="submission" date="2020-07" db="EMBL/GenBank/DDBJ databases">
        <authorList>
            <person name="Feng X."/>
        </authorList>
    </citation>
    <scope>NUCLEOTIDE SEQUENCE [LARGE SCALE GENOMIC DNA]</scope>
    <source>
        <strain evidence="3 4">JCM31066</strain>
    </source>
</reference>
<evidence type="ECO:0000256" key="2">
    <source>
        <dbReference type="SAM" id="Phobius"/>
    </source>
</evidence>
<evidence type="ECO:0000313" key="4">
    <source>
        <dbReference type="Proteomes" id="UP000546464"/>
    </source>
</evidence>